<dbReference type="SMART" id="SM00333">
    <property type="entry name" value="TUDOR"/>
    <property type="match status" value="1"/>
</dbReference>
<feature type="region of interest" description="Disordered" evidence="5">
    <location>
        <begin position="162"/>
        <end position="188"/>
    </location>
</feature>
<keyword evidence="9" id="KW-1185">Reference proteome</keyword>
<dbReference type="InterPro" id="IPR035437">
    <property type="entry name" value="SNase_OB-fold_sf"/>
</dbReference>
<name>A0A0D2PKX1_HYPSF</name>
<evidence type="ECO:0000256" key="1">
    <source>
        <dbReference type="ARBA" id="ARBA00004496"/>
    </source>
</evidence>
<reference evidence="9" key="1">
    <citation type="submission" date="2014-04" db="EMBL/GenBank/DDBJ databases">
        <title>Evolutionary Origins and Diversification of the Mycorrhizal Mutualists.</title>
        <authorList>
            <consortium name="DOE Joint Genome Institute"/>
            <consortium name="Mycorrhizal Genomics Consortium"/>
            <person name="Kohler A."/>
            <person name="Kuo A."/>
            <person name="Nagy L.G."/>
            <person name="Floudas D."/>
            <person name="Copeland A."/>
            <person name="Barry K.W."/>
            <person name="Cichocki N."/>
            <person name="Veneault-Fourrey C."/>
            <person name="LaButti K."/>
            <person name="Lindquist E.A."/>
            <person name="Lipzen A."/>
            <person name="Lundell T."/>
            <person name="Morin E."/>
            <person name="Murat C."/>
            <person name="Riley R."/>
            <person name="Ohm R."/>
            <person name="Sun H."/>
            <person name="Tunlid A."/>
            <person name="Henrissat B."/>
            <person name="Grigoriev I.V."/>
            <person name="Hibbett D.S."/>
            <person name="Martin F."/>
        </authorList>
    </citation>
    <scope>NUCLEOTIDE SEQUENCE [LARGE SCALE GENOMIC DNA]</scope>
    <source>
        <strain evidence="9">FD-334 SS-4</strain>
    </source>
</reference>
<dbReference type="InterPro" id="IPR002999">
    <property type="entry name" value="Tudor"/>
</dbReference>
<feature type="domain" description="TNase-like" evidence="7">
    <location>
        <begin position="55"/>
        <end position="187"/>
    </location>
</feature>
<feature type="domain" description="TNase-like" evidence="7">
    <location>
        <begin position="559"/>
        <end position="693"/>
    </location>
</feature>
<dbReference type="FunFam" id="2.40.50.90:FF:000001">
    <property type="entry name" value="Staphylococcal nuclease domain-containing protein"/>
    <property type="match status" value="1"/>
</dbReference>
<dbReference type="Gene3D" id="2.40.50.90">
    <property type="match status" value="5"/>
</dbReference>
<feature type="domain" description="TNase-like" evidence="7">
    <location>
        <begin position="389"/>
        <end position="529"/>
    </location>
</feature>
<protein>
    <recommendedName>
        <fullName evidence="10">Transcription factor</fullName>
    </recommendedName>
</protein>
<feature type="domain" description="TNase-like" evidence="7">
    <location>
        <begin position="213"/>
        <end position="369"/>
    </location>
</feature>
<dbReference type="OMA" id="ARCADHH"/>
<dbReference type="FunFam" id="2.30.30.140:FF:000018">
    <property type="entry name" value="Serine/threonine-protein kinase 31"/>
    <property type="match status" value="1"/>
</dbReference>
<dbReference type="GO" id="GO:0031332">
    <property type="term" value="C:RNAi effector complex"/>
    <property type="evidence" value="ECO:0007669"/>
    <property type="project" value="InterPro"/>
</dbReference>
<dbReference type="PROSITE" id="PS50304">
    <property type="entry name" value="TUDOR"/>
    <property type="match status" value="1"/>
</dbReference>
<dbReference type="OrthoDB" id="10023235at2759"/>
<dbReference type="GO" id="GO:0003723">
    <property type="term" value="F:RNA binding"/>
    <property type="evidence" value="ECO:0007669"/>
    <property type="project" value="UniProtKB-UniRule"/>
</dbReference>
<evidence type="ECO:0000259" key="7">
    <source>
        <dbReference type="PROSITE" id="PS50830"/>
    </source>
</evidence>
<evidence type="ECO:0000256" key="4">
    <source>
        <dbReference type="PIRNR" id="PIRNR017179"/>
    </source>
</evidence>
<evidence type="ECO:0008006" key="10">
    <source>
        <dbReference type="Google" id="ProtNLM"/>
    </source>
</evidence>
<organism evidence="8 9">
    <name type="scientific">Hypholoma sublateritium (strain FD-334 SS-4)</name>
    <dbReference type="NCBI Taxonomy" id="945553"/>
    <lineage>
        <taxon>Eukaryota</taxon>
        <taxon>Fungi</taxon>
        <taxon>Dikarya</taxon>
        <taxon>Basidiomycota</taxon>
        <taxon>Agaricomycotina</taxon>
        <taxon>Agaricomycetes</taxon>
        <taxon>Agaricomycetidae</taxon>
        <taxon>Agaricales</taxon>
        <taxon>Agaricineae</taxon>
        <taxon>Strophariaceae</taxon>
        <taxon>Hypholoma</taxon>
    </lineage>
</organism>
<dbReference type="GO" id="GO:0031047">
    <property type="term" value="P:regulatory ncRNA-mediated gene silencing"/>
    <property type="evidence" value="ECO:0007669"/>
    <property type="project" value="UniProtKB-UniRule"/>
</dbReference>
<keyword evidence="3" id="KW-0677">Repeat</keyword>
<dbReference type="Proteomes" id="UP000054270">
    <property type="component" value="Unassembled WGS sequence"/>
</dbReference>
<dbReference type="PANTHER" id="PTHR12302:SF2">
    <property type="entry name" value="STAPHYLOCOCCAL NUCLEASE DOMAIN-CONTAINING PROTEIN 1"/>
    <property type="match status" value="1"/>
</dbReference>
<dbReference type="SUPFAM" id="SSF63748">
    <property type="entry name" value="Tudor/PWWP/MBT"/>
    <property type="match status" value="1"/>
</dbReference>
<accession>A0A0D2PKX1</accession>
<evidence type="ECO:0000256" key="3">
    <source>
        <dbReference type="ARBA" id="ARBA00022737"/>
    </source>
</evidence>
<proteinExistence type="predicted"/>
<dbReference type="PANTHER" id="PTHR12302">
    <property type="entry name" value="EBNA2 BINDING PROTEIN P100"/>
    <property type="match status" value="1"/>
</dbReference>
<feature type="domain" description="Tudor" evidence="6">
    <location>
        <begin position="769"/>
        <end position="829"/>
    </location>
</feature>
<evidence type="ECO:0000256" key="5">
    <source>
        <dbReference type="SAM" id="MobiDB-lite"/>
    </source>
</evidence>
<dbReference type="InterPro" id="IPR016071">
    <property type="entry name" value="Staphylococal_nuclease_OB-fold"/>
</dbReference>
<dbReference type="GO" id="GO:0005829">
    <property type="term" value="C:cytosol"/>
    <property type="evidence" value="ECO:0007669"/>
    <property type="project" value="UniProtKB-UniRule"/>
</dbReference>
<dbReference type="GO" id="GO:0004518">
    <property type="term" value="F:nuclease activity"/>
    <property type="evidence" value="ECO:0007669"/>
    <property type="project" value="TreeGrafter"/>
</dbReference>
<dbReference type="EMBL" id="KN817520">
    <property type="protein sequence ID" value="KJA29021.1"/>
    <property type="molecule type" value="Genomic_DNA"/>
</dbReference>
<dbReference type="STRING" id="945553.A0A0D2PKX1"/>
<comment type="subcellular location">
    <subcellularLocation>
        <location evidence="1 4">Cytoplasm</location>
    </subcellularLocation>
</comment>
<dbReference type="GO" id="GO:0005634">
    <property type="term" value="C:nucleus"/>
    <property type="evidence" value="ECO:0007669"/>
    <property type="project" value="TreeGrafter"/>
</dbReference>
<sequence length="953" mass="105046">MQEGLLVDYALYFRVCGLEKDNFQIQTQESESYASGSLEVIWIAELWSHDNCEAVISGDSLILRARPGPQGVPPKERVLHLADLAAPRLGTATREDEPWAFESREFLRQLAVGKEISFTSIHSLPSNDDVPRDLGTAEIGGVDLASELLKNGWAKLKEIKREASEEDNKKKDLENEAKSAGKGIWNPHGQKARAVNHTMPVDSQAFVTEWKGKPIDALVEQVRDGTTLRVRLLMPDGEHQMVNVALAGVRSARVSSKQGEASEPWGEEAKFFTESRLLQRPVKVQILSLPNSTATPFQSSANAAAPPPASIYIGTVIHPAGNVAEYLVAAGLARVVDWHAGMLSSNGAMERLRAAEKVAKERRLCLYANTAVPAPSGKANGAPTSNQSQTFDATVVRVWSGDQVSVVEKDTNTERRLQLSSTRGPKLSDPRQAFYAQEAREFLRKRLIGKTVKVHIDFIRPREGEFEERECATIRYGGQGANVAEQLIEKGLAGIVRHKRDDEDRSPDYDKLMAAEQAAVSDLRGIHSGKEIPAPKQPLNISETNSRATQFLNGFKRLGRIPAVVDYVAAGSRFKIFLPKDNQSLTLVLAGIRAPKTARNASEKSEPYGIEAYEFATRRYMQRDVEFEVESIDKSGGFIGSLYFNKTENVALNLVKEGLATVHSFSAEGLSWARQLFDAEEAAKQTKRNIWSTYDEEASKVAEAVAESASETGPLKSEYLDVIVSDVRTKNGFAFSIQILNTEGIASLEKLMAEFSVHHRSPVTSPLGFVPKGGDLVSAKFSDGAWYRAKIRRASPIKKEAEVTFIDYGNQDTIAFSNIRPLDSKFRSLPGQAHDARLSFVKLAAAESDYHEEAIDRFRSICEGRKLVANVDHREGPLLHLRLIDTANPIAAQNPLACINADLVSEGLASIDRKGCKYLSSYPQVLKKLQTSIAQAKRDRAGMFEFGDVEEDD</sequence>
<keyword evidence="2 4" id="KW-0963">Cytoplasm</keyword>
<feature type="compositionally biased region" description="Basic and acidic residues" evidence="5">
    <location>
        <begin position="162"/>
        <end position="179"/>
    </location>
</feature>
<dbReference type="Pfam" id="PF00567">
    <property type="entry name" value="TUDOR"/>
    <property type="match status" value="1"/>
</dbReference>
<dbReference type="PROSITE" id="PS50830">
    <property type="entry name" value="TNASE_3"/>
    <property type="match status" value="4"/>
</dbReference>
<dbReference type="SUPFAM" id="SSF50199">
    <property type="entry name" value="Staphylococcal nuclease"/>
    <property type="match status" value="5"/>
</dbReference>
<dbReference type="Pfam" id="PF00565">
    <property type="entry name" value="SNase"/>
    <property type="match status" value="4"/>
</dbReference>
<dbReference type="SMART" id="SM00318">
    <property type="entry name" value="SNc"/>
    <property type="match status" value="4"/>
</dbReference>
<dbReference type="Gene3D" id="2.30.30.140">
    <property type="match status" value="1"/>
</dbReference>
<dbReference type="CDD" id="cd00175">
    <property type="entry name" value="SNc"/>
    <property type="match status" value="1"/>
</dbReference>
<evidence type="ECO:0000313" key="8">
    <source>
        <dbReference type="EMBL" id="KJA29021.1"/>
    </source>
</evidence>
<dbReference type="PIRSF" id="PIRSF017179">
    <property type="entry name" value="RISC-Tudor-SN"/>
    <property type="match status" value="1"/>
</dbReference>
<dbReference type="AlphaFoldDB" id="A0A0D2PKX1"/>
<evidence type="ECO:0000256" key="2">
    <source>
        <dbReference type="ARBA" id="ARBA00022490"/>
    </source>
</evidence>
<dbReference type="InterPro" id="IPR016685">
    <property type="entry name" value="Silence_cplx_Nase-comp_TudorSN"/>
</dbReference>
<evidence type="ECO:0000313" key="9">
    <source>
        <dbReference type="Proteomes" id="UP000054270"/>
    </source>
</evidence>
<dbReference type="GO" id="GO:0006402">
    <property type="term" value="P:mRNA catabolic process"/>
    <property type="evidence" value="ECO:0007669"/>
    <property type="project" value="UniProtKB-UniRule"/>
</dbReference>
<gene>
    <name evidence="8" type="ORF">HYPSUDRAFT_61864</name>
</gene>
<evidence type="ECO:0000259" key="6">
    <source>
        <dbReference type="PROSITE" id="PS50304"/>
    </source>
</evidence>